<reference evidence="4" key="1">
    <citation type="submission" date="2023-08" db="EMBL/GenBank/DDBJ databases">
        <authorList>
            <person name="Chen Y."/>
            <person name="Shah S."/>
            <person name="Dougan E. K."/>
            <person name="Thang M."/>
            <person name="Chan C."/>
        </authorList>
    </citation>
    <scope>NUCLEOTIDE SEQUENCE</scope>
</reference>
<evidence type="ECO:0000256" key="2">
    <source>
        <dbReference type="SAM" id="MobiDB-lite"/>
    </source>
</evidence>
<name>A0AA36IRK2_9DINO</name>
<dbReference type="PROSITE" id="PS50103">
    <property type="entry name" value="ZF_C3H1"/>
    <property type="match status" value="1"/>
</dbReference>
<dbReference type="GO" id="GO:0008270">
    <property type="term" value="F:zinc ion binding"/>
    <property type="evidence" value="ECO:0007669"/>
    <property type="project" value="UniProtKB-KW"/>
</dbReference>
<dbReference type="EMBL" id="CAUJNA010002302">
    <property type="protein sequence ID" value="CAJ1392238.1"/>
    <property type="molecule type" value="Genomic_DNA"/>
</dbReference>
<feature type="domain" description="C3H1-type" evidence="3">
    <location>
        <begin position="105"/>
        <end position="129"/>
    </location>
</feature>
<dbReference type="Proteomes" id="UP001178507">
    <property type="component" value="Unassembled WGS sequence"/>
</dbReference>
<feature type="zinc finger region" description="C3H1-type" evidence="1">
    <location>
        <begin position="105"/>
        <end position="129"/>
    </location>
</feature>
<dbReference type="InterPro" id="IPR000571">
    <property type="entry name" value="Znf_CCCH"/>
</dbReference>
<feature type="region of interest" description="Disordered" evidence="2">
    <location>
        <begin position="11"/>
        <end position="94"/>
    </location>
</feature>
<keyword evidence="1" id="KW-0863">Zinc-finger</keyword>
<proteinExistence type="predicted"/>
<sequence length="166" mass="17994">MSWDVALPALGSDSLVSGSGSVSLRGKDWDARGPLRSSAASGDSTEGRDEGRAGSNASSSDFEFKTVPGLQESSDSRESEPATSVAGDEGAATMKAAHAEGQCKPCRFFLLKGGRCHLGYACSFCHFCTQEQAKAEQKRLKYQDRREKRQGFKTKKVPEENWVFEC</sequence>
<organism evidence="4 5">
    <name type="scientific">Effrenium voratum</name>
    <dbReference type="NCBI Taxonomy" id="2562239"/>
    <lineage>
        <taxon>Eukaryota</taxon>
        <taxon>Sar</taxon>
        <taxon>Alveolata</taxon>
        <taxon>Dinophyceae</taxon>
        <taxon>Suessiales</taxon>
        <taxon>Symbiodiniaceae</taxon>
        <taxon>Effrenium</taxon>
    </lineage>
</organism>
<evidence type="ECO:0000313" key="5">
    <source>
        <dbReference type="Proteomes" id="UP001178507"/>
    </source>
</evidence>
<protein>
    <recommendedName>
        <fullName evidence="3">C3H1-type domain-containing protein</fullName>
    </recommendedName>
</protein>
<accession>A0AA36IRK2</accession>
<evidence type="ECO:0000259" key="3">
    <source>
        <dbReference type="PROSITE" id="PS50103"/>
    </source>
</evidence>
<keyword evidence="5" id="KW-1185">Reference proteome</keyword>
<comment type="caution">
    <text evidence="4">The sequence shown here is derived from an EMBL/GenBank/DDBJ whole genome shotgun (WGS) entry which is preliminary data.</text>
</comment>
<keyword evidence="1" id="KW-0479">Metal-binding</keyword>
<feature type="compositionally biased region" description="Low complexity" evidence="2">
    <location>
        <begin position="11"/>
        <end position="24"/>
    </location>
</feature>
<gene>
    <name evidence="4" type="ORF">EVOR1521_LOCUS17385</name>
</gene>
<dbReference type="AlphaFoldDB" id="A0AA36IRK2"/>
<keyword evidence="1" id="KW-0862">Zinc</keyword>
<evidence type="ECO:0000313" key="4">
    <source>
        <dbReference type="EMBL" id="CAJ1392238.1"/>
    </source>
</evidence>
<evidence type="ECO:0000256" key="1">
    <source>
        <dbReference type="PROSITE-ProRule" id="PRU00723"/>
    </source>
</evidence>